<feature type="signal peptide" evidence="1">
    <location>
        <begin position="1"/>
        <end position="18"/>
    </location>
</feature>
<keyword evidence="1" id="KW-0732">Signal</keyword>
<evidence type="ECO:0000256" key="1">
    <source>
        <dbReference type="SAM" id="SignalP"/>
    </source>
</evidence>
<dbReference type="OrthoDB" id="6241994at2759"/>
<dbReference type="AlphaFoldDB" id="A0A8T1MZS7"/>
<proteinExistence type="predicted"/>
<reference evidence="2 3" key="1">
    <citation type="journal article" date="2018" name="Biotechnol. Adv.">
        <title>Improved genomic resources and new bioinformatic workflow for the carcinogenic parasite Clonorchis sinensis: Biotechnological implications.</title>
        <authorList>
            <person name="Wang D."/>
            <person name="Korhonen P.K."/>
            <person name="Gasser R.B."/>
            <person name="Young N.D."/>
        </authorList>
    </citation>
    <scope>NUCLEOTIDE SEQUENCE [LARGE SCALE GENOMIC DNA]</scope>
    <source>
        <strain evidence="2">Cs-k2</strain>
    </source>
</reference>
<accession>A0A8T1MZS7</accession>
<feature type="chain" id="PRO_5035872171" evidence="1">
    <location>
        <begin position="19"/>
        <end position="391"/>
    </location>
</feature>
<dbReference type="EMBL" id="NIRI02000005">
    <property type="protein sequence ID" value="KAG5454623.1"/>
    <property type="molecule type" value="Genomic_DNA"/>
</dbReference>
<keyword evidence="3" id="KW-1185">Reference proteome</keyword>
<reference evidence="2 3" key="2">
    <citation type="journal article" date="2021" name="Genomics">
        <title>High-quality reference genome for Clonorchis sinensis.</title>
        <authorList>
            <person name="Young N.D."/>
            <person name="Stroehlein A.J."/>
            <person name="Kinkar L."/>
            <person name="Wang T."/>
            <person name="Sohn W.M."/>
            <person name="Chang B.C.H."/>
            <person name="Kaur P."/>
            <person name="Weisz D."/>
            <person name="Dudchenko O."/>
            <person name="Aiden E.L."/>
            <person name="Korhonen P.K."/>
            <person name="Gasser R.B."/>
        </authorList>
    </citation>
    <scope>NUCLEOTIDE SEQUENCE [LARGE SCALE GENOMIC DNA]</scope>
    <source>
        <strain evidence="2">Cs-k2</strain>
    </source>
</reference>
<sequence length="391" mass="44984">MSLYIFLVFSFVLTFISGGKSVFKTNRCNCCLRANNACDCPKIWFKKYPERCGAGISNASRGLLNQPVVFVEAAYELDDGFYTLFVLDRDGLSPGKTWSNGYLVFAATNIDAECLKLQTGCRLTPIVEAKFLPCHRDVARYGPLRLVLFKQNEGHTGGPNIISSDRTIHYEHLYTSDYLRLPPIRMNEYTAQYCADSGSHPLQLSKEKQELYRYGCSYMKHHPDRITSRFLKHFPVIPVLQANVTSELNRCHIYEDWLLKPLHPRSESKEFEKTCPFDTLAWARMVARGKNGTEFLAFIRNRVDDWFGLTQIEMMHLEKIMNSSSMFEPVRNEDGSLPDGPPPDIHAYFCPAFARQFKKCVRVASRGEAYNQILWILGEKWSPNLEMYRTD</sequence>
<comment type="caution">
    <text evidence="2">The sequence shown here is derived from an EMBL/GenBank/DDBJ whole genome shotgun (WGS) entry which is preliminary data.</text>
</comment>
<protein>
    <submittedName>
        <fullName evidence="2">Uncharacterized protein</fullName>
    </submittedName>
</protein>
<gene>
    <name evidence="2" type="ORF">CSKR_204107</name>
</gene>
<evidence type="ECO:0000313" key="3">
    <source>
        <dbReference type="Proteomes" id="UP000286415"/>
    </source>
</evidence>
<evidence type="ECO:0000313" key="2">
    <source>
        <dbReference type="EMBL" id="KAG5454623.1"/>
    </source>
</evidence>
<organism evidence="2 3">
    <name type="scientific">Clonorchis sinensis</name>
    <name type="common">Chinese liver fluke</name>
    <dbReference type="NCBI Taxonomy" id="79923"/>
    <lineage>
        <taxon>Eukaryota</taxon>
        <taxon>Metazoa</taxon>
        <taxon>Spiralia</taxon>
        <taxon>Lophotrochozoa</taxon>
        <taxon>Platyhelminthes</taxon>
        <taxon>Trematoda</taxon>
        <taxon>Digenea</taxon>
        <taxon>Opisthorchiida</taxon>
        <taxon>Opisthorchiata</taxon>
        <taxon>Opisthorchiidae</taxon>
        <taxon>Clonorchis</taxon>
    </lineage>
</organism>
<dbReference type="Proteomes" id="UP000286415">
    <property type="component" value="Unassembled WGS sequence"/>
</dbReference>
<name>A0A8T1MZS7_CLOSI</name>